<comment type="similarity">
    <text evidence="2">Belongs to the G-protein coupled receptor 3 family.</text>
</comment>
<comment type="caution">
    <text evidence="10">The sequence shown here is derived from an EMBL/GenBank/DDBJ whole genome shotgun (WGS) entry which is preliminary data.</text>
</comment>
<feature type="transmembrane region" description="Helical" evidence="9">
    <location>
        <begin position="289"/>
        <end position="310"/>
    </location>
</feature>
<accession>A0A226EZY8</accession>
<evidence type="ECO:0000256" key="8">
    <source>
        <dbReference type="SAM" id="MobiDB-lite"/>
    </source>
</evidence>
<gene>
    <name evidence="10" type="ORF">Fcan01_02295</name>
</gene>
<keyword evidence="9" id="KW-1133">Transmembrane helix</keyword>
<keyword evidence="9" id="KW-0812">Transmembrane</keyword>
<evidence type="ECO:0000256" key="6">
    <source>
        <dbReference type="ARBA" id="ARBA00023180"/>
    </source>
</evidence>
<evidence type="ECO:0000256" key="3">
    <source>
        <dbReference type="ARBA" id="ARBA00022475"/>
    </source>
</evidence>
<feature type="region of interest" description="Disordered" evidence="8">
    <location>
        <begin position="451"/>
        <end position="531"/>
    </location>
</feature>
<keyword evidence="11" id="KW-1185">Reference proteome</keyword>
<comment type="subcellular location">
    <subcellularLocation>
        <location evidence="1">Cell membrane</location>
        <topology evidence="1">Multi-pass membrane protein</topology>
    </subcellularLocation>
</comment>
<feature type="compositionally biased region" description="Basic residues" evidence="8">
    <location>
        <begin position="459"/>
        <end position="478"/>
    </location>
</feature>
<dbReference type="PANTHER" id="PTHR32546:SF26">
    <property type="entry name" value="SMOG, ISOFORM D"/>
    <property type="match status" value="1"/>
</dbReference>
<keyword evidence="7" id="KW-0807">Transducer</keyword>
<evidence type="ECO:0000256" key="4">
    <source>
        <dbReference type="ARBA" id="ARBA00023040"/>
    </source>
</evidence>
<protein>
    <recommendedName>
        <fullName evidence="12">G-protein coupled receptor 158</fullName>
    </recommendedName>
</protein>
<proteinExistence type="inferred from homology"/>
<keyword evidence="6" id="KW-0325">Glycoprotein</keyword>
<dbReference type="EMBL" id="LNIX01000001">
    <property type="protein sequence ID" value="OXA63123.1"/>
    <property type="molecule type" value="Genomic_DNA"/>
</dbReference>
<feature type="transmembrane region" description="Helical" evidence="9">
    <location>
        <begin position="322"/>
        <end position="342"/>
    </location>
</feature>
<reference evidence="10 11" key="1">
    <citation type="submission" date="2015-12" db="EMBL/GenBank/DDBJ databases">
        <title>The genome of Folsomia candida.</title>
        <authorList>
            <person name="Faddeeva A."/>
            <person name="Derks M.F."/>
            <person name="Anvar Y."/>
            <person name="Smit S."/>
            <person name="Van Straalen N."/>
            <person name="Roelofs D."/>
        </authorList>
    </citation>
    <scope>NUCLEOTIDE SEQUENCE [LARGE SCALE GENOMIC DNA]</scope>
    <source>
        <strain evidence="10 11">VU population</strain>
        <tissue evidence="10">Whole body</tissue>
    </source>
</reference>
<evidence type="ECO:0000313" key="11">
    <source>
        <dbReference type="Proteomes" id="UP000198287"/>
    </source>
</evidence>
<evidence type="ECO:0000313" key="10">
    <source>
        <dbReference type="EMBL" id="OXA63123.1"/>
    </source>
</evidence>
<dbReference type="InterPro" id="IPR043458">
    <property type="entry name" value="GPR158/179"/>
</dbReference>
<dbReference type="AlphaFoldDB" id="A0A226EZY8"/>
<sequence length="531" mass="62346">MSVCEYQREFWEILISFIWLDPYLECSVETIEQLFTSSTLSESERKCELCEILKSKLDISHCQTNLLPAPCISSNPYQHPPQLFYFNQSDNNNPHQSQQSIHWDRVIPSNNNNNNNNNDQPIFHVLIKRSNNNDDQEQPEYLYLTFPTYPTKILPKICSRRQHPLHSPFGHLCPLNTKCVEDESINVGYICECEDECNKTWLLRKILEWIQIVCIVICVLLCLVVYWLRKTKVGQWAIWVVREKDILRYLLTMTMVIVFYMTSWTVTNKYYSGDGGIEFHDHLYCPVTWWHRVTEFGEVLFLCVGLNMAWHLRRAPVSPFKSYYTAALLLESTTNVIGIVIRECRFIFVDEDEIFLMVLHFVKCQITTTIIIFLVVAPKLYYIREEKRKRQLRRGDTTTSGLGAGRKALEAAINNGDLDFADINIADMDPQDIRLELKRVYTQLELLRNKTMRKDNPHISRRRGGRKQTHRRFSLQKKGSRDKALRRQQQQQQHYQQQPQPQRFRGGYAHDDIEDSVCSIEGPSTYSEAGR</sequence>
<keyword evidence="5" id="KW-0675">Receptor</keyword>
<dbReference type="GO" id="GO:0004930">
    <property type="term" value="F:G protein-coupled receptor activity"/>
    <property type="evidence" value="ECO:0007669"/>
    <property type="project" value="UniProtKB-KW"/>
</dbReference>
<evidence type="ECO:0000256" key="5">
    <source>
        <dbReference type="ARBA" id="ARBA00023170"/>
    </source>
</evidence>
<dbReference type="Proteomes" id="UP000198287">
    <property type="component" value="Unassembled WGS sequence"/>
</dbReference>
<evidence type="ECO:0000256" key="1">
    <source>
        <dbReference type="ARBA" id="ARBA00004651"/>
    </source>
</evidence>
<feature type="transmembrane region" description="Helical" evidence="9">
    <location>
        <begin position="249"/>
        <end position="266"/>
    </location>
</feature>
<name>A0A226EZY8_FOLCA</name>
<evidence type="ECO:0000256" key="9">
    <source>
        <dbReference type="SAM" id="Phobius"/>
    </source>
</evidence>
<organism evidence="10 11">
    <name type="scientific">Folsomia candida</name>
    <name type="common">Springtail</name>
    <dbReference type="NCBI Taxonomy" id="158441"/>
    <lineage>
        <taxon>Eukaryota</taxon>
        <taxon>Metazoa</taxon>
        <taxon>Ecdysozoa</taxon>
        <taxon>Arthropoda</taxon>
        <taxon>Hexapoda</taxon>
        <taxon>Collembola</taxon>
        <taxon>Entomobryomorpha</taxon>
        <taxon>Isotomoidea</taxon>
        <taxon>Isotomidae</taxon>
        <taxon>Proisotominae</taxon>
        <taxon>Folsomia</taxon>
    </lineage>
</organism>
<evidence type="ECO:0000256" key="2">
    <source>
        <dbReference type="ARBA" id="ARBA00007242"/>
    </source>
</evidence>
<feature type="compositionally biased region" description="Polar residues" evidence="8">
    <location>
        <begin position="522"/>
        <end position="531"/>
    </location>
</feature>
<dbReference type="PANTHER" id="PTHR32546">
    <property type="entry name" value="G-PROTEIN COUPLED RECEPTOR 158-RELATED"/>
    <property type="match status" value="1"/>
</dbReference>
<dbReference type="GO" id="GO:0005886">
    <property type="term" value="C:plasma membrane"/>
    <property type="evidence" value="ECO:0007669"/>
    <property type="project" value="UniProtKB-SubCell"/>
</dbReference>
<evidence type="ECO:0000256" key="7">
    <source>
        <dbReference type="ARBA" id="ARBA00023224"/>
    </source>
</evidence>
<keyword evidence="9" id="KW-0472">Membrane</keyword>
<keyword evidence="4" id="KW-0297">G-protein coupled receptor</keyword>
<keyword evidence="3" id="KW-1003">Cell membrane</keyword>
<feature type="compositionally biased region" description="Low complexity" evidence="8">
    <location>
        <begin position="488"/>
        <end position="502"/>
    </location>
</feature>
<feature type="transmembrane region" description="Helical" evidence="9">
    <location>
        <begin position="209"/>
        <end position="228"/>
    </location>
</feature>
<feature type="transmembrane region" description="Helical" evidence="9">
    <location>
        <begin position="354"/>
        <end position="383"/>
    </location>
</feature>
<dbReference type="OrthoDB" id="5823771at2759"/>
<evidence type="ECO:0008006" key="12">
    <source>
        <dbReference type="Google" id="ProtNLM"/>
    </source>
</evidence>